<reference evidence="1" key="4">
    <citation type="submission" date="2019-03" db="UniProtKB">
        <authorList>
            <consortium name="EnsemblPlants"/>
        </authorList>
    </citation>
    <scope>IDENTIFICATION</scope>
</reference>
<reference evidence="1" key="5">
    <citation type="journal article" date="2021" name="G3 (Bethesda)">
        <title>Aegilops tauschii genome assembly Aet v5.0 features greater sequence contiguity and improved annotation.</title>
        <authorList>
            <person name="Wang L."/>
            <person name="Zhu T."/>
            <person name="Rodriguez J.C."/>
            <person name="Deal K.R."/>
            <person name="Dubcovsky J."/>
            <person name="McGuire P.E."/>
            <person name="Lux T."/>
            <person name="Spannagl M."/>
            <person name="Mayer K.F.X."/>
            <person name="Baldrich P."/>
            <person name="Meyers B.C."/>
            <person name="Huo N."/>
            <person name="Gu Y.Q."/>
            <person name="Zhou H."/>
            <person name="Devos K.M."/>
            <person name="Bennetzen J.L."/>
            <person name="Unver T."/>
            <person name="Budak H."/>
            <person name="Gulick P.J."/>
            <person name="Galiba G."/>
            <person name="Kalapos B."/>
            <person name="Nelson D.R."/>
            <person name="Li P."/>
            <person name="You F.M."/>
            <person name="Luo M.C."/>
            <person name="Dvorak J."/>
        </authorList>
    </citation>
    <scope>NUCLEOTIDE SEQUENCE [LARGE SCALE GENOMIC DNA]</scope>
    <source>
        <strain evidence="1">cv. AL8/78</strain>
    </source>
</reference>
<evidence type="ECO:0000313" key="2">
    <source>
        <dbReference type="Proteomes" id="UP000015105"/>
    </source>
</evidence>
<reference evidence="1" key="3">
    <citation type="journal article" date="2017" name="Nature">
        <title>Genome sequence of the progenitor of the wheat D genome Aegilops tauschii.</title>
        <authorList>
            <person name="Luo M.C."/>
            <person name="Gu Y.Q."/>
            <person name="Puiu D."/>
            <person name="Wang H."/>
            <person name="Twardziok S.O."/>
            <person name="Deal K.R."/>
            <person name="Huo N."/>
            <person name="Zhu T."/>
            <person name="Wang L."/>
            <person name="Wang Y."/>
            <person name="McGuire P.E."/>
            <person name="Liu S."/>
            <person name="Long H."/>
            <person name="Ramasamy R.K."/>
            <person name="Rodriguez J.C."/>
            <person name="Van S.L."/>
            <person name="Yuan L."/>
            <person name="Wang Z."/>
            <person name="Xia Z."/>
            <person name="Xiao L."/>
            <person name="Anderson O.D."/>
            <person name="Ouyang S."/>
            <person name="Liang Y."/>
            <person name="Zimin A.V."/>
            <person name="Pertea G."/>
            <person name="Qi P."/>
            <person name="Bennetzen J.L."/>
            <person name="Dai X."/>
            <person name="Dawson M.W."/>
            <person name="Muller H.G."/>
            <person name="Kugler K."/>
            <person name="Rivarola-Duarte L."/>
            <person name="Spannagl M."/>
            <person name="Mayer K.F.X."/>
            <person name="Lu F.H."/>
            <person name="Bevan M.W."/>
            <person name="Leroy P."/>
            <person name="Li P."/>
            <person name="You F.M."/>
            <person name="Sun Q."/>
            <person name="Liu Z."/>
            <person name="Lyons E."/>
            <person name="Wicker T."/>
            <person name="Salzberg S.L."/>
            <person name="Devos K.M."/>
            <person name="Dvorak J."/>
        </authorList>
    </citation>
    <scope>NUCLEOTIDE SEQUENCE [LARGE SCALE GENOMIC DNA]</scope>
    <source>
        <strain evidence="1">cv. AL8/78</strain>
    </source>
</reference>
<keyword evidence="2" id="KW-1185">Reference proteome</keyword>
<name>A0A453MT66_AEGTS</name>
<accession>A0A453MT66</accession>
<proteinExistence type="predicted"/>
<reference evidence="2" key="1">
    <citation type="journal article" date="2014" name="Science">
        <title>Ancient hybridizations among the ancestral genomes of bread wheat.</title>
        <authorList>
            <consortium name="International Wheat Genome Sequencing Consortium,"/>
            <person name="Marcussen T."/>
            <person name="Sandve S.R."/>
            <person name="Heier L."/>
            <person name="Spannagl M."/>
            <person name="Pfeifer M."/>
            <person name="Jakobsen K.S."/>
            <person name="Wulff B.B."/>
            <person name="Steuernagel B."/>
            <person name="Mayer K.F."/>
            <person name="Olsen O.A."/>
        </authorList>
    </citation>
    <scope>NUCLEOTIDE SEQUENCE [LARGE SCALE GENOMIC DNA]</scope>
    <source>
        <strain evidence="2">cv. AL8/78</strain>
    </source>
</reference>
<organism evidence="1 2">
    <name type="scientific">Aegilops tauschii subsp. strangulata</name>
    <name type="common">Goatgrass</name>
    <dbReference type="NCBI Taxonomy" id="200361"/>
    <lineage>
        <taxon>Eukaryota</taxon>
        <taxon>Viridiplantae</taxon>
        <taxon>Streptophyta</taxon>
        <taxon>Embryophyta</taxon>
        <taxon>Tracheophyta</taxon>
        <taxon>Spermatophyta</taxon>
        <taxon>Magnoliopsida</taxon>
        <taxon>Liliopsida</taxon>
        <taxon>Poales</taxon>
        <taxon>Poaceae</taxon>
        <taxon>BOP clade</taxon>
        <taxon>Pooideae</taxon>
        <taxon>Triticodae</taxon>
        <taxon>Triticeae</taxon>
        <taxon>Triticinae</taxon>
        <taxon>Aegilops</taxon>
    </lineage>
</organism>
<reference evidence="2" key="2">
    <citation type="journal article" date="2017" name="Nat. Plants">
        <title>The Aegilops tauschii genome reveals multiple impacts of transposons.</title>
        <authorList>
            <person name="Zhao G."/>
            <person name="Zou C."/>
            <person name="Li K."/>
            <person name="Wang K."/>
            <person name="Li T."/>
            <person name="Gao L."/>
            <person name="Zhang X."/>
            <person name="Wang H."/>
            <person name="Yang Z."/>
            <person name="Liu X."/>
            <person name="Jiang W."/>
            <person name="Mao L."/>
            <person name="Kong X."/>
            <person name="Jiao Y."/>
            <person name="Jia J."/>
        </authorList>
    </citation>
    <scope>NUCLEOTIDE SEQUENCE [LARGE SCALE GENOMIC DNA]</scope>
    <source>
        <strain evidence="2">cv. AL8/78</strain>
    </source>
</reference>
<sequence>MFMKLCVSSVVCYCLNRILLELYIFLSVCTAEHSLVAALRLHLA</sequence>
<dbReference type="EnsemblPlants" id="AET6Gv20067100.1">
    <property type="protein sequence ID" value="AET6Gv20067100.1"/>
    <property type="gene ID" value="AET6Gv20067100"/>
</dbReference>
<dbReference type="Gramene" id="AET6Gv20067100.1">
    <property type="protein sequence ID" value="AET6Gv20067100.1"/>
    <property type="gene ID" value="AET6Gv20067100"/>
</dbReference>
<evidence type="ECO:0000313" key="1">
    <source>
        <dbReference type="EnsemblPlants" id="AET6Gv20067100.1"/>
    </source>
</evidence>
<dbReference type="AlphaFoldDB" id="A0A453MT66"/>
<protein>
    <submittedName>
        <fullName evidence="1">Uncharacterized protein</fullName>
    </submittedName>
</protein>
<dbReference type="Proteomes" id="UP000015105">
    <property type="component" value="Chromosome 6D"/>
</dbReference>